<dbReference type="GeneID" id="65129906"/>
<dbReference type="EMBL" id="MT774389">
    <property type="protein sequence ID" value="QOR59344.1"/>
    <property type="molecule type" value="Genomic_DNA"/>
</dbReference>
<reference evidence="1 2" key="1">
    <citation type="submission" date="2020-07" db="EMBL/GenBank/DDBJ databases">
        <title>Taxonomic proposal: Crassvirales, a new order of highly abundant and diverse bacterial viruses.</title>
        <authorList>
            <person name="Shkoporov A.N."/>
            <person name="Stockdale S.R."/>
            <person name="Guerin E."/>
            <person name="Ross R.P."/>
            <person name="Hill C."/>
        </authorList>
    </citation>
    <scope>NUCLEOTIDE SEQUENCE [LARGE SCALE GENOMIC DNA]</scope>
</reference>
<proteinExistence type="predicted"/>
<dbReference type="Proteomes" id="UP000593686">
    <property type="component" value="Genome"/>
</dbReference>
<sequence length="57" mass="6854">MITLERSTPSQRKQIELIEKWMSIKFKGCITSKIDCQLFIGDYYEDAVYLQQEYNEQ</sequence>
<evidence type="ECO:0000313" key="1">
    <source>
        <dbReference type="EMBL" id="QOR59344.1"/>
    </source>
</evidence>
<dbReference type="KEGG" id="vg:65129906"/>
<name>A0A7M1RYV8_9CAUD</name>
<evidence type="ECO:0000313" key="2">
    <source>
        <dbReference type="Proteomes" id="UP000593686"/>
    </source>
</evidence>
<organism evidence="1 2">
    <name type="scientific">uncultured phage cr116_1</name>
    <dbReference type="NCBI Taxonomy" id="2772073"/>
    <lineage>
        <taxon>Viruses</taxon>
        <taxon>Duplodnaviria</taxon>
        <taxon>Heunggongvirae</taxon>
        <taxon>Uroviricota</taxon>
        <taxon>Caudoviricetes</taxon>
        <taxon>Crassvirales</taxon>
        <taxon>Steigviridae</taxon>
        <taxon>Asinivirinae</taxon>
        <taxon>Pamirivirus</taxon>
        <taxon>Pamirivirus faecium</taxon>
    </lineage>
</organism>
<keyword evidence="2" id="KW-1185">Reference proteome</keyword>
<protein>
    <submittedName>
        <fullName evidence="1">Uncharacterized protein</fullName>
    </submittedName>
</protein>
<dbReference type="RefSeq" id="YP_010111502.1">
    <property type="nucleotide sequence ID" value="NC_055882.1"/>
</dbReference>
<accession>A0A7M1RYV8</accession>